<comment type="similarity">
    <text evidence="1">Belongs to the flavin-dependent halogenase family.</text>
</comment>
<comment type="caution">
    <text evidence="5">The sequence shown here is derived from an EMBL/GenBank/DDBJ whole genome shotgun (WGS) entry which is preliminary data.</text>
</comment>
<protein>
    <submittedName>
        <fullName evidence="5">Flavine halogenase aclH</fullName>
    </submittedName>
</protein>
<dbReference type="Gene3D" id="3.50.50.60">
    <property type="entry name" value="FAD/NAD(P)-binding domain"/>
    <property type="match status" value="1"/>
</dbReference>
<reference evidence="5 6" key="1">
    <citation type="submission" date="2018-05" db="EMBL/GenBank/DDBJ databases">
        <title>Genome sequencing and assembly of the regulated plant pathogen Lachnellula willkommii and related sister species for the development of diagnostic species identification markers.</title>
        <authorList>
            <person name="Giroux E."/>
            <person name="Bilodeau G."/>
        </authorList>
    </citation>
    <scope>NUCLEOTIDE SEQUENCE [LARGE SCALE GENOMIC DNA]</scope>
    <source>
        <strain evidence="5 6">CBS 268.59</strain>
    </source>
</reference>
<keyword evidence="3" id="KW-0503">Monooxygenase</keyword>
<name>A0A8T9CRF1_9HELO</name>
<dbReference type="SUPFAM" id="SSF51905">
    <property type="entry name" value="FAD/NAD(P)-binding domain"/>
    <property type="match status" value="1"/>
</dbReference>
<feature type="region of interest" description="Disordered" evidence="4">
    <location>
        <begin position="173"/>
        <end position="196"/>
    </location>
</feature>
<dbReference type="GO" id="GO:0004497">
    <property type="term" value="F:monooxygenase activity"/>
    <property type="evidence" value="ECO:0007669"/>
    <property type="project" value="UniProtKB-KW"/>
</dbReference>
<gene>
    <name evidence="5" type="primary">aclH_2</name>
    <name evidence="5" type="ORF">LSUE1_G000760</name>
</gene>
<evidence type="ECO:0000256" key="1">
    <source>
        <dbReference type="ARBA" id="ARBA00005706"/>
    </source>
</evidence>
<dbReference type="InterPro" id="IPR050816">
    <property type="entry name" value="Flavin-dep_Halogenase_NPB"/>
</dbReference>
<accession>A0A8T9CRF1</accession>
<organism evidence="5 6">
    <name type="scientific">Lachnellula suecica</name>
    <dbReference type="NCBI Taxonomy" id="602035"/>
    <lineage>
        <taxon>Eukaryota</taxon>
        <taxon>Fungi</taxon>
        <taxon>Dikarya</taxon>
        <taxon>Ascomycota</taxon>
        <taxon>Pezizomycotina</taxon>
        <taxon>Leotiomycetes</taxon>
        <taxon>Helotiales</taxon>
        <taxon>Lachnaceae</taxon>
        <taxon>Lachnellula</taxon>
    </lineage>
</organism>
<dbReference type="EMBL" id="QGMK01000022">
    <property type="protein sequence ID" value="TVY85213.1"/>
    <property type="molecule type" value="Genomic_DNA"/>
</dbReference>
<evidence type="ECO:0000256" key="3">
    <source>
        <dbReference type="ARBA" id="ARBA00023033"/>
    </source>
</evidence>
<evidence type="ECO:0000313" key="6">
    <source>
        <dbReference type="Proteomes" id="UP000469558"/>
    </source>
</evidence>
<dbReference type="Pfam" id="PF04820">
    <property type="entry name" value="Trp_halogenase"/>
    <property type="match status" value="2"/>
</dbReference>
<dbReference type="PRINTS" id="PR00420">
    <property type="entry name" value="RNGMNOXGNASE"/>
</dbReference>
<evidence type="ECO:0000256" key="4">
    <source>
        <dbReference type="SAM" id="MobiDB-lite"/>
    </source>
</evidence>
<sequence length="592" mass="64859">SILEFDIVLNSIKTKSTLHTFINYFKNRNNIMSVPAECEVLVIGGGPGGSYTAAALAREGVSTVILEADIFPRYHVGESQLASLRPFLKFIDADAKFRNHGFTKKIGAAFKLNHNKREGWTDYIAAGGPEAYTWNVIRSESDELMFRHAGEQGAKIFDGVKVTGIDFVPSEKAEENAPVDPEVADPGRPVSASWSKKDGTTGSIKFKYIVDASGRAGIVSTKYLKNRKYNQGLKNVASWGYWRNSGKYGAGGPRDNQPYFEALTDASGWCWCIPLHDGTMSVGVVMRQDLSTSKKKAMGSPSGVEFYKESLKLAPNCLEILGKDANLSTEIHYASDWSYSAASYASPYVRIVGDAGCFIDPYFSSGVHLALASGLSAAMTICAARKGDCEEYTAAKWHSIKVAEGYTRFLLVVMSAMKQIRGQDEPVLSDWDDDGFDVAFDSFRPIIQGTADADVGGKLTQSEVTRTVDFCLKAFEQTKPEETDAVLKKLEAINGDGNVAAAPKEDLEKFTEDELRILNHIRARQMLRMEDTFNIDNFGKDAIDGFAPNLKRGSLGLVPQTENGRDKLKAPVVNLLRLVDDEPTMAAAVETM</sequence>
<dbReference type="OrthoDB" id="3340390at2759"/>
<dbReference type="Proteomes" id="UP000469558">
    <property type="component" value="Unassembled WGS sequence"/>
</dbReference>
<evidence type="ECO:0000256" key="2">
    <source>
        <dbReference type="ARBA" id="ARBA00023002"/>
    </source>
</evidence>
<keyword evidence="2" id="KW-0560">Oxidoreductase</keyword>
<evidence type="ECO:0000313" key="5">
    <source>
        <dbReference type="EMBL" id="TVY85213.1"/>
    </source>
</evidence>
<proteinExistence type="inferred from homology"/>
<dbReference type="InterPro" id="IPR036188">
    <property type="entry name" value="FAD/NAD-bd_sf"/>
</dbReference>
<feature type="non-terminal residue" evidence="5">
    <location>
        <position position="592"/>
    </location>
</feature>
<dbReference type="AlphaFoldDB" id="A0A8T9CRF1"/>
<dbReference type="PANTHER" id="PTHR43747:SF5">
    <property type="entry name" value="FAD-BINDING DOMAIN-CONTAINING PROTEIN"/>
    <property type="match status" value="1"/>
</dbReference>
<keyword evidence="6" id="KW-1185">Reference proteome</keyword>
<dbReference type="InterPro" id="IPR006905">
    <property type="entry name" value="Flavin_halogenase"/>
</dbReference>
<dbReference type="PANTHER" id="PTHR43747">
    <property type="entry name" value="FAD-BINDING PROTEIN"/>
    <property type="match status" value="1"/>
</dbReference>